<dbReference type="SUPFAM" id="SSF56112">
    <property type="entry name" value="Protein kinase-like (PK-like)"/>
    <property type="match status" value="1"/>
</dbReference>
<dbReference type="GeneID" id="9229157"/>
<dbReference type="InterPro" id="IPR011009">
    <property type="entry name" value="Kinase-like_dom_sf"/>
</dbReference>
<evidence type="ECO:0000313" key="2">
    <source>
        <dbReference type="Proteomes" id="UP000002035"/>
    </source>
</evidence>
<keyword evidence="1" id="KW-0808">Transferase</keyword>
<accession>C5FIX7</accession>
<keyword evidence="2" id="KW-1185">Reference proteome</keyword>
<proteinExistence type="predicted"/>
<dbReference type="Proteomes" id="UP000002035">
    <property type="component" value="Unassembled WGS sequence"/>
</dbReference>
<dbReference type="AlphaFoldDB" id="C5FIX7"/>
<evidence type="ECO:0000313" key="1">
    <source>
        <dbReference type="EMBL" id="EEQ29218.1"/>
    </source>
</evidence>
<dbReference type="EMBL" id="DS995702">
    <property type="protein sequence ID" value="EEQ29218.1"/>
    <property type="molecule type" value="Genomic_DNA"/>
</dbReference>
<dbReference type="HOGENOM" id="CLU_019189_9_1_1"/>
<dbReference type="VEuPathDB" id="FungiDB:MCYG_02037"/>
<protein>
    <submittedName>
        <fullName evidence="1">Phosphotransferase family protein</fullName>
    </submittedName>
</protein>
<dbReference type="OrthoDB" id="10003767at2759"/>
<dbReference type="GO" id="GO:0005739">
    <property type="term" value="C:mitochondrion"/>
    <property type="evidence" value="ECO:0007669"/>
    <property type="project" value="TreeGrafter"/>
</dbReference>
<dbReference type="RefSeq" id="XP_002849103.1">
    <property type="nucleotide sequence ID" value="XM_002849057.1"/>
</dbReference>
<dbReference type="STRING" id="554155.C5FIX7"/>
<dbReference type="Gene3D" id="3.90.1200.10">
    <property type="match status" value="1"/>
</dbReference>
<organism evidence="1 2">
    <name type="scientific">Arthroderma otae (strain ATCC MYA-4605 / CBS 113480)</name>
    <name type="common">Microsporum canis</name>
    <dbReference type="NCBI Taxonomy" id="554155"/>
    <lineage>
        <taxon>Eukaryota</taxon>
        <taxon>Fungi</taxon>
        <taxon>Dikarya</taxon>
        <taxon>Ascomycota</taxon>
        <taxon>Pezizomycotina</taxon>
        <taxon>Eurotiomycetes</taxon>
        <taxon>Eurotiomycetidae</taxon>
        <taxon>Onygenales</taxon>
        <taxon>Arthrodermataceae</taxon>
        <taxon>Microsporum</taxon>
    </lineage>
</organism>
<sequence>MDLFRYNETKRLRERHLVFNVKKLLNIIASSVDQPSENVILFTKIAEGGSYRVFEATFKNGEEVIARLPYLCTLPGTYGIASEAATIDYLRLQGIPIPKVLAWNNSVTNNPLGTEYIITEKAKGKELEATWYTMGIDERKSVMERIVAIESLLFKIKLPAYGSLYYTDSLPNGTDIAVLPDDNAFCVGPSAEILWWYHKRGGLKANRGPWNSSVELLNSVGLREIEWLRTYGEPRYPREPLYREFYGKKKVDPGVQIRSLENYLSVAPYIIPTQEYLNQPTIRHPDFSPNNIFINESGEISAIIDWERTSILPLFIQANIPKYFQNYGDEDSENFKYPELPKGFDSLSDDKKELELELYRRRQTHYYYLGFTSRDNENHFRAMGSYNGVMRSRLYDVVNRPWEGDNTTLKATLTNMSSYWPGIATPEMKEASYPLQYPPEEIKECLDIDSQQKAANTQMQNLRDSFGINIDGWVPNEMYEEASRRMADVKAQMLDIAKTKEDREDLLQNWPFQDHEEVD</sequence>
<name>C5FIX7_ARTOC</name>
<dbReference type="eggNOG" id="ENOG502SHAC">
    <property type="taxonomic scope" value="Eukaryota"/>
</dbReference>
<gene>
    <name evidence="1" type="ORF">MCYG_02037</name>
</gene>
<dbReference type="PANTHER" id="PTHR36091:SF2">
    <property type="entry name" value="AMINOGLYCOSIDE PHOSPHOTRANSFERASE DOMAIN-CONTAINING PROTEIN"/>
    <property type="match status" value="1"/>
</dbReference>
<reference evidence="2" key="1">
    <citation type="journal article" date="2012" name="MBio">
        <title>Comparative genome analysis of Trichophyton rubrum and related dermatophytes reveals candidate genes involved in infection.</title>
        <authorList>
            <person name="Martinez D.A."/>
            <person name="Oliver B.G."/>
            <person name="Graeser Y."/>
            <person name="Goldberg J.M."/>
            <person name="Li W."/>
            <person name="Martinez-Rossi N.M."/>
            <person name="Monod M."/>
            <person name="Shelest E."/>
            <person name="Barton R.C."/>
            <person name="Birch E."/>
            <person name="Brakhage A.A."/>
            <person name="Chen Z."/>
            <person name="Gurr S.J."/>
            <person name="Heiman D."/>
            <person name="Heitman J."/>
            <person name="Kosti I."/>
            <person name="Rossi A."/>
            <person name="Saif S."/>
            <person name="Samalova M."/>
            <person name="Saunders C.W."/>
            <person name="Shea T."/>
            <person name="Summerbell R.C."/>
            <person name="Xu J."/>
            <person name="Young S."/>
            <person name="Zeng Q."/>
            <person name="Birren B.W."/>
            <person name="Cuomo C.A."/>
            <person name="White T.C."/>
        </authorList>
    </citation>
    <scope>NUCLEOTIDE SEQUENCE [LARGE SCALE GENOMIC DNA]</scope>
    <source>
        <strain evidence="2">ATCC MYA-4605 / CBS 113480</strain>
    </source>
</reference>
<dbReference type="PANTHER" id="PTHR36091">
    <property type="entry name" value="ALTERED INHERITANCE OF MITOCHONDRIA PROTEIN 9, MITOCHONDRIAL"/>
    <property type="match status" value="1"/>
</dbReference>
<dbReference type="InterPro" id="IPR051035">
    <property type="entry name" value="Mito_inheritance_9"/>
</dbReference>
<dbReference type="GO" id="GO:0016740">
    <property type="term" value="F:transferase activity"/>
    <property type="evidence" value="ECO:0007669"/>
    <property type="project" value="UniProtKB-KW"/>
</dbReference>
<dbReference type="OMA" id="YPREALY"/>